<keyword evidence="1" id="KW-0472">Membrane</keyword>
<feature type="transmembrane region" description="Helical" evidence="1">
    <location>
        <begin position="41"/>
        <end position="60"/>
    </location>
</feature>
<dbReference type="EMBL" id="CP034183">
    <property type="protein sequence ID" value="AZI42940.1"/>
    <property type="molecule type" value="Genomic_DNA"/>
</dbReference>
<evidence type="ECO:0000256" key="1">
    <source>
        <dbReference type="SAM" id="Phobius"/>
    </source>
</evidence>
<gene>
    <name evidence="2" type="ORF">EHF33_09445</name>
</gene>
<name>A0A3G8YDK4_9DEIO</name>
<organism evidence="2 3">
    <name type="scientific">Deinococcus psychrotolerans</name>
    <dbReference type="NCBI Taxonomy" id="2489213"/>
    <lineage>
        <taxon>Bacteria</taxon>
        <taxon>Thermotogati</taxon>
        <taxon>Deinococcota</taxon>
        <taxon>Deinococci</taxon>
        <taxon>Deinococcales</taxon>
        <taxon>Deinococcaceae</taxon>
        <taxon>Deinococcus</taxon>
    </lineage>
</organism>
<dbReference type="OrthoDB" id="73873at2"/>
<dbReference type="RefSeq" id="WP_124870503.1">
    <property type="nucleotide sequence ID" value="NZ_CP034183.1"/>
</dbReference>
<keyword evidence="1" id="KW-0812">Transmembrane</keyword>
<evidence type="ECO:0000313" key="3">
    <source>
        <dbReference type="Proteomes" id="UP000276417"/>
    </source>
</evidence>
<protein>
    <submittedName>
        <fullName evidence="2">LapA family protein</fullName>
    </submittedName>
</protein>
<evidence type="ECO:0000313" key="2">
    <source>
        <dbReference type="EMBL" id="AZI42940.1"/>
    </source>
</evidence>
<reference evidence="2 3" key="1">
    <citation type="submission" date="2018-11" db="EMBL/GenBank/DDBJ databases">
        <title>Deinococcus shelandsis sp. nov., isolated from South Shetland Islands soil of Antarctica.</title>
        <authorList>
            <person name="Tian J."/>
        </authorList>
    </citation>
    <scope>NUCLEOTIDE SEQUENCE [LARGE SCALE GENOMIC DNA]</scope>
    <source>
        <strain evidence="2 3">S14-83T</strain>
    </source>
</reference>
<proteinExistence type="predicted"/>
<sequence length="152" mass="16482">MRLLLLIVVLVLHLVFGLLNINSLMFTHDINMGFAVYTGPLGLILLITSALVAVLAYVAASFSSLRREADTAKLLRDLDSVRQSLDSQEASRFAQLQAALDKRFAGLDTQLTQSRSLPPASALLTKDDGVSNGQLKQDLGALSAFLRRKLGD</sequence>
<keyword evidence="1" id="KW-1133">Transmembrane helix</keyword>
<dbReference type="Proteomes" id="UP000276417">
    <property type="component" value="Chromosome 1"/>
</dbReference>
<keyword evidence="3" id="KW-1185">Reference proteome</keyword>
<accession>A0A3G8YDK4</accession>
<dbReference type="KEGG" id="dph:EHF33_09445"/>
<dbReference type="AlphaFoldDB" id="A0A3G8YDK4"/>